<evidence type="ECO:0000259" key="3">
    <source>
        <dbReference type="Pfam" id="PF02678"/>
    </source>
</evidence>
<dbReference type="PANTHER" id="PTHR43212:SF3">
    <property type="entry name" value="QUERCETIN 2,3-DIOXYGENASE"/>
    <property type="match status" value="1"/>
</dbReference>
<dbReference type="Pfam" id="PF17954">
    <property type="entry name" value="Pirin_C_2"/>
    <property type="match status" value="1"/>
</dbReference>
<comment type="caution">
    <text evidence="5">The sequence shown here is derived from an EMBL/GenBank/DDBJ whole genome shotgun (WGS) entry which is preliminary data.</text>
</comment>
<dbReference type="InterPro" id="IPR041602">
    <property type="entry name" value="Quercetinase_C"/>
</dbReference>
<dbReference type="PIRSF" id="PIRSF006232">
    <property type="entry name" value="Pirin"/>
    <property type="match status" value="1"/>
</dbReference>
<evidence type="ECO:0000313" key="6">
    <source>
        <dbReference type="Proteomes" id="UP001205861"/>
    </source>
</evidence>
<gene>
    <name evidence="5" type="ORF">NX773_04755</name>
</gene>
<feature type="domain" description="Pirin N-terminal" evidence="3">
    <location>
        <begin position="6"/>
        <end position="119"/>
    </location>
</feature>
<protein>
    <submittedName>
        <fullName evidence="5">Pirin family protein</fullName>
    </submittedName>
</protein>
<dbReference type="Pfam" id="PF02678">
    <property type="entry name" value="Pirin"/>
    <property type="match status" value="1"/>
</dbReference>
<evidence type="ECO:0000256" key="2">
    <source>
        <dbReference type="RuleBase" id="RU003457"/>
    </source>
</evidence>
<comment type="similarity">
    <text evidence="1 2">Belongs to the pirin family.</text>
</comment>
<dbReference type="CDD" id="cd02910">
    <property type="entry name" value="cupin_Yhhw_N"/>
    <property type="match status" value="1"/>
</dbReference>
<keyword evidence="6" id="KW-1185">Reference proteome</keyword>
<dbReference type="PANTHER" id="PTHR43212">
    <property type="entry name" value="QUERCETIN 2,3-DIOXYGENASE"/>
    <property type="match status" value="1"/>
</dbReference>
<evidence type="ECO:0000259" key="4">
    <source>
        <dbReference type="Pfam" id="PF17954"/>
    </source>
</evidence>
<dbReference type="EMBL" id="JANUGV010000001">
    <property type="protein sequence ID" value="MCS0607476.1"/>
    <property type="molecule type" value="Genomic_DNA"/>
</dbReference>
<reference evidence="5 6" key="1">
    <citation type="submission" date="2022-08" db="EMBL/GenBank/DDBJ databases">
        <title>Reclassification of Massilia species as members of the genera Telluria, Duganella, Pseudoduganella, Mokoshia gen. nov. and Zemynaea gen. nov. using orthogonal and non-orthogonal genome-based approaches.</title>
        <authorList>
            <person name="Bowman J.P."/>
        </authorList>
    </citation>
    <scope>NUCLEOTIDE SEQUENCE [LARGE SCALE GENOMIC DNA]</scope>
    <source>
        <strain evidence="5 6">JCM 31607</strain>
    </source>
</reference>
<dbReference type="Proteomes" id="UP001205861">
    <property type="component" value="Unassembled WGS sequence"/>
</dbReference>
<evidence type="ECO:0000313" key="5">
    <source>
        <dbReference type="EMBL" id="MCS0607476.1"/>
    </source>
</evidence>
<feature type="domain" description="Quercetin 2,3-dioxygenase C-terminal cupin" evidence="4">
    <location>
        <begin position="146"/>
        <end position="231"/>
    </location>
</feature>
<sequence>MLEMRKSEERGHADHGWLLSKHSFSFASYYDPRHTGFGPLLVINEDRVAPGMGFGTHGHRDMEIISYVLEGALEHKDSMGTGSVLHPGDVQRMSAGTGVQHSEFNGSATEPVHFLQIWIQPNKTGIAPGYEEKHFAPESKRGRLRLIASSDGRDGSITIHQDAAVYASLMDGNDDVEHMLAKGRRGYVHLIRGEVWANGAHLRAGDALKLTGEPSIRLIDAVDAELLVFDLPA</sequence>
<dbReference type="InterPro" id="IPR014710">
    <property type="entry name" value="RmlC-like_jellyroll"/>
</dbReference>
<dbReference type="SUPFAM" id="SSF51182">
    <property type="entry name" value="RmlC-like cupins"/>
    <property type="match status" value="1"/>
</dbReference>
<proteinExistence type="inferred from homology"/>
<dbReference type="InterPro" id="IPR011051">
    <property type="entry name" value="RmlC_Cupin_sf"/>
</dbReference>
<dbReference type="InterPro" id="IPR003829">
    <property type="entry name" value="Pirin_N_dom"/>
</dbReference>
<evidence type="ECO:0000256" key="1">
    <source>
        <dbReference type="ARBA" id="ARBA00008416"/>
    </source>
</evidence>
<organism evidence="5 6">
    <name type="scientific">Massilia solisilvae</name>
    <dbReference type="NCBI Taxonomy" id="1811225"/>
    <lineage>
        <taxon>Bacteria</taxon>
        <taxon>Pseudomonadati</taxon>
        <taxon>Pseudomonadota</taxon>
        <taxon>Betaproteobacteria</taxon>
        <taxon>Burkholderiales</taxon>
        <taxon>Oxalobacteraceae</taxon>
        <taxon>Telluria group</taxon>
        <taxon>Massilia</taxon>
    </lineage>
</organism>
<dbReference type="Gene3D" id="2.60.120.10">
    <property type="entry name" value="Jelly Rolls"/>
    <property type="match status" value="2"/>
</dbReference>
<dbReference type="RefSeq" id="WP_258855196.1">
    <property type="nucleotide sequence ID" value="NZ_JANUGV010000001.1"/>
</dbReference>
<name>A0ABT2BG34_9BURK</name>
<dbReference type="InterPro" id="IPR012093">
    <property type="entry name" value="Pirin"/>
</dbReference>
<accession>A0ABT2BG34</accession>